<name>A0A848J0F9_9BACT</name>
<dbReference type="RefSeq" id="WP_169679005.1">
    <property type="nucleotide sequence ID" value="NZ_JABBNU010000003.1"/>
</dbReference>
<proteinExistence type="predicted"/>
<dbReference type="InterPro" id="IPR025631">
    <property type="entry name" value="Porin_10"/>
</dbReference>
<evidence type="ECO:0000313" key="2">
    <source>
        <dbReference type="Proteomes" id="UP000559010"/>
    </source>
</evidence>
<dbReference type="SUPFAM" id="SSF56935">
    <property type="entry name" value="Porins"/>
    <property type="match status" value="1"/>
</dbReference>
<accession>A0A848J0F9</accession>
<dbReference type="Pfam" id="PF14121">
    <property type="entry name" value="Porin_10"/>
    <property type="match status" value="1"/>
</dbReference>
<organism evidence="1 2">
    <name type="scientific">Marinigracilibium pacificum</name>
    <dbReference type="NCBI Taxonomy" id="2729599"/>
    <lineage>
        <taxon>Bacteria</taxon>
        <taxon>Pseudomonadati</taxon>
        <taxon>Bacteroidota</taxon>
        <taxon>Cytophagia</taxon>
        <taxon>Cytophagales</taxon>
        <taxon>Flammeovirgaceae</taxon>
        <taxon>Marinigracilibium</taxon>
    </lineage>
</organism>
<dbReference type="EMBL" id="JABBNU010000003">
    <property type="protein sequence ID" value="NMM47964.1"/>
    <property type="molecule type" value="Genomic_DNA"/>
</dbReference>
<comment type="caution">
    <text evidence="1">The sequence shown here is derived from an EMBL/GenBank/DDBJ whole genome shotgun (WGS) entry which is preliminary data.</text>
</comment>
<protein>
    <submittedName>
        <fullName evidence="1">Putative porin</fullName>
    </submittedName>
</protein>
<reference evidence="1 2" key="1">
    <citation type="submission" date="2020-04" db="EMBL/GenBank/DDBJ databases">
        <title>Flammeovirgaceae bacterium KN852 isolated from deep sea.</title>
        <authorList>
            <person name="Zhang D.-C."/>
        </authorList>
    </citation>
    <scope>NUCLEOTIDE SEQUENCE [LARGE SCALE GENOMIC DNA]</scope>
    <source>
        <strain evidence="1 2">KN852</strain>
    </source>
</reference>
<sequence length="646" mass="74665">MKLEKVVFFIFLIFIGFDSYSQIQTPRGSGMGRDEYFDMNEDTVSVPDEDDGKLKLDSAKNPYGPLTLYYIKAQDVKNSKDIHYRIDSTLADFGRFEKLELMNYEAQNLGNMATAIFDLYPDLPETPGLRSGFIAYQPYVVTPYEHRFFNTKGPYTEVNVLFGGGNRNKVDIAFARNVNERFNIGFNLGRIAADKNLGPVRRFDNQGVVIAYDVNANFINKDSTYSFMTRIFRHSHKVSESGGVFDFANEAIAEQALNDQSQISPALEGAGSNYRVFNGYFLQTYRPTGILRFYHEFEYNQERNTFVVQPTGDNLSSGFFNNIYLDDENTYDRVFFTTLKNEAGLTGGTERIFYRAYFKHRHITIDSEQLNGQTTRNELFAGGYLSYDLNERNKLFGTVEYLIGQTYNIDAMLQTDWVEAGFRRLSYKPDYVFQKYLGNHRAWENDFDDVTADDLYGRIKVKLGNQKISPYLSIKNYNNYVYYSSDTIPVQFNENFQVLTAGVDLKFLLFKHLGIELDGKYSLISDNGKSVYRVPDLFGNGSIYYQNELFKGAMIIKTGVSANYRSGFYAMAYDPTIQRYFVQNAYQSKDYIIADFFLNFQVDRWRFSLKLKHFNQGLINNGYYITPAYPVQGRVFDFGVSWLFFD</sequence>
<dbReference type="Proteomes" id="UP000559010">
    <property type="component" value="Unassembled WGS sequence"/>
</dbReference>
<evidence type="ECO:0000313" key="1">
    <source>
        <dbReference type="EMBL" id="NMM47964.1"/>
    </source>
</evidence>
<dbReference type="AlphaFoldDB" id="A0A848J0F9"/>
<keyword evidence="2" id="KW-1185">Reference proteome</keyword>
<gene>
    <name evidence="1" type="ORF">HH304_06095</name>
</gene>